<evidence type="ECO:0000256" key="9">
    <source>
        <dbReference type="ARBA" id="ARBA00023136"/>
    </source>
</evidence>
<reference evidence="13 14" key="1">
    <citation type="submission" date="2021-02" db="EMBL/GenBank/DDBJ databases">
        <authorList>
            <person name="Lee D.-H."/>
        </authorList>
    </citation>
    <scope>NUCLEOTIDE SEQUENCE [LARGE SCALE GENOMIC DNA]</scope>
    <source>
        <strain evidence="13 14">UL073</strain>
    </source>
</reference>
<feature type="compositionally biased region" description="Low complexity" evidence="11">
    <location>
        <begin position="121"/>
        <end position="135"/>
    </location>
</feature>
<dbReference type="InterPro" id="IPR037682">
    <property type="entry name" value="TonB_C"/>
</dbReference>
<dbReference type="SUPFAM" id="SSF74653">
    <property type="entry name" value="TolA/TonB C-terminal domain"/>
    <property type="match status" value="1"/>
</dbReference>
<evidence type="ECO:0000256" key="5">
    <source>
        <dbReference type="ARBA" id="ARBA00022519"/>
    </source>
</evidence>
<dbReference type="InterPro" id="IPR006260">
    <property type="entry name" value="TonB/TolA_C"/>
</dbReference>
<gene>
    <name evidence="13" type="ORF">JQX08_20660</name>
</gene>
<dbReference type="PRINTS" id="PR01374">
    <property type="entry name" value="TONBPROTEIN"/>
</dbReference>
<evidence type="ECO:0000256" key="6">
    <source>
        <dbReference type="ARBA" id="ARBA00022692"/>
    </source>
</evidence>
<evidence type="ECO:0000259" key="12">
    <source>
        <dbReference type="PROSITE" id="PS52015"/>
    </source>
</evidence>
<keyword evidence="9" id="KW-0472">Membrane</keyword>
<keyword evidence="8" id="KW-1133">Transmembrane helix</keyword>
<feature type="region of interest" description="Disordered" evidence="11">
    <location>
        <begin position="91"/>
        <end position="167"/>
    </location>
</feature>
<evidence type="ECO:0000313" key="13">
    <source>
        <dbReference type="EMBL" id="MBM7063137.1"/>
    </source>
</evidence>
<keyword evidence="3 10" id="KW-0813">Transport</keyword>
<accession>A0ABS2IJJ5</accession>
<comment type="similarity">
    <text evidence="2 10">Belongs to the TonB family.</text>
</comment>
<dbReference type="InterPro" id="IPR051045">
    <property type="entry name" value="TonB-dependent_transducer"/>
</dbReference>
<keyword evidence="7 10" id="KW-0653">Protein transport</keyword>
<evidence type="ECO:0000256" key="2">
    <source>
        <dbReference type="ARBA" id="ARBA00006555"/>
    </source>
</evidence>
<evidence type="ECO:0000256" key="1">
    <source>
        <dbReference type="ARBA" id="ARBA00004383"/>
    </source>
</evidence>
<dbReference type="EMBL" id="JAFEUP010000006">
    <property type="protein sequence ID" value="MBM7063137.1"/>
    <property type="molecule type" value="Genomic_DNA"/>
</dbReference>
<proteinExistence type="inferred from homology"/>
<name>A0ABS2IJJ5_9GAMM</name>
<evidence type="ECO:0000256" key="7">
    <source>
        <dbReference type="ARBA" id="ARBA00022927"/>
    </source>
</evidence>
<dbReference type="NCBIfam" id="TIGR01352">
    <property type="entry name" value="tonB_Cterm"/>
    <property type="match status" value="1"/>
</dbReference>
<dbReference type="RefSeq" id="WP_205350303.1">
    <property type="nucleotide sequence ID" value="NZ_JAFEUP010000006.1"/>
</dbReference>
<keyword evidence="5 10" id="KW-0997">Cell inner membrane</keyword>
<comment type="subcellular location">
    <subcellularLocation>
        <location evidence="1 10">Cell inner membrane</location>
        <topology evidence="1 10">Single-pass membrane protein</topology>
        <orientation evidence="1 10">Periplasmic side</orientation>
    </subcellularLocation>
</comment>
<dbReference type="Pfam" id="PF03544">
    <property type="entry name" value="TonB_C"/>
    <property type="match status" value="1"/>
</dbReference>
<dbReference type="InterPro" id="IPR003538">
    <property type="entry name" value="TonB"/>
</dbReference>
<keyword evidence="14" id="KW-1185">Reference proteome</keyword>
<evidence type="ECO:0000256" key="8">
    <source>
        <dbReference type="ARBA" id="ARBA00022989"/>
    </source>
</evidence>
<evidence type="ECO:0000256" key="4">
    <source>
        <dbReference type="ARBA" id="ARBA00022475"/>
    </source>
</evidence>
<dbReference type="Proteomes" id="UP000717995">
    <property type="component" value="Unassembled WGS sequence"/>
</dbReference>
<organism evidence="13 14">
    <name type="scientific">Zestomonas insulae</name>
    <dbReference type="NCBI Taxonomy" id="2809017"/>
    <lineage>
        <taxon>Bacteria</taxon>
        <taxon>Pseudomonadati</taxon>
        <taxon>Pseudomonadota</taxon>
        <taxon>Gammaproteobacteria</taxon>
        <taxon>Pseudomonadales</taxon>
        <taxon>Pseudomonadaceae</taxon>
        <taxon>Zestomonas</taxon>
    </lineage>
</organism>
<evidence type="ECO:0000256" key="3">
    <source>
        <dbReference type="ARBA" id="ARBA00022448"/>
    </source>
</evidence>
<dbReference type="PROSITE" id="PS52015">
    <property type="entry name" value="TONB_CTD"/>
    <property type="match status" value="1"/>
</dbReference>
<keyword evidence="4 10" id="KW-1003">Cell membrane</keyword>
<sequence>MARIPLYVLLSLTLHAAFGWLLQGQWLARAYSQARFPEAPAMLVMLAPVAAPKPTPAVTPPAVAPAKPAPVAEAKPVKPLEVPKLAQAKLQLKANPKPKPEPLRKPAKTQPLNRPTPAPESLASSPLTSPQAAPAPQSPPTAVEEVLSREPAFLEPPKQPTYPSLARRRNQQGVVLVEVRLDSQGTQRELKVLRSSGVESLDRAALAAVAGWRFRPETQNGKAVPSRVQIPIQFALTASR</sequence>
<evidence type="ECO:0000256" key="10">
    <source>
        <dbReference type="RuleBase" id="RU362123"/>
    </source>
</evidence>
<comment type="function">
    <text evidence="10">Interacts with outer membrane receptor proteins that carry out high-affinity binding and energy dependent uptake into the periplasmic space of specific substrates. It could act to transduce energy from the cytoplasmic membrane to specific energy-requiring processes in the outer membrane, resulting in the release into the periplasm of ligands bound by these outer membrane proteins.</text>
</comment>
<keyword evidence="10" id="KW-0735">Signal-anchor</keyword>
<evidence type="ECO:0000313" key="14">
    <source>
        <dbReference type="Proteomes" id="UP000717995"/>
    </source>
</evidence>
<evidence type="ECO:0000256" key="11">
    <source>
        <dbReference type="SAM" id="MobiDB-lite"/>
    </source>
</evidence>
<keyword evidence="6" id="KW-0812">Transmembrane</keyword>
<dbReference type="Gene3D" id="3.30.1150.10">
    <property type="match status" value="1"/>
</dbReference>
<dbReference type="PANTHER" id="PTHR33446:SF2">
    <property type="entry name" value="PROTEIN TONB"/>
    <property type="match status" value="1"/>
</dbReference>
<comment type="caution">
    <text evidence="13">The sequence shown here is derived from an EMBL/GenBank/DDBJ whole genome shotgun (WGS) entry which is preliminary data.</text>
</comment>
<dbReference type="PANTHER" id="PTHR33446">
    <property type="entry name" value="PROTEIN TONB-RELATED"/>
    <property type="match status" value="1"/>
</dbReference>
<feature type="domain" description="TonB C-terminal" evidence="12">
    <location>
        <begin position="147"/>
        <end position="240"/>
    </location>
</feature>
<protein>
    <recommendedName>
        <fullName evidence="10">Protein TonB</fullName>
    </recommendedName>
</protein>